<dbReference type="InterPro" id="IPR001279">
    <property type="entry name" value="Metallo-B-lactamas"/>
</dbReference>
<dbReference type="PATRIC" id="fig|1280948.3.peg.195"/>
<name>A0A059EAS5_9PROT</name>
<dbReference type="Gene3D" id="3.60.15.10">
    <property type="entry name" value="Ribonuclease Z/Hydroxyacylglutathione hydrolase-like"/>
    <property type="match status" value="1"/>
</dbReference>
<dbReference type="STRING" id="1280948.HY36_01020"/>
<dbReference type="AlphaFoldDB" id="A0A059EAS5"/>
<dbReference type="SUPFAM" id="SSF56281">
    <property type="entry name" value="Metallo-hydrolase/oxidoreductase"/>
    <property type="match status" value="1"/>
</dbReference>
<dbReference type="RefSeq" id="WP_035547065.1">
    <property type="nucleotide sequence ID" value="NZ_AWFH01000001.1"/>
</dbReference>
<evidence type="ECO:0000259" key="2">
    <source>
        <dbReference type="SMART" id="SM00849"/>
    </source>
</evidence>
<dbReference type="SMART" id="SM00849">
    <property type="entry name" value="Lactamase_B"/>
    <property type="match status" value="1"/>
</dbReference>
<dbReference type="OrthoDB" id="9803916at2"/>
<dbReference type="InterPro" id="IPR044094">
    <property type="entry name" value="AtsA-like_MBL-fold"/>
</dbReference>
<keyword evidence="1" id="KW-0378">Hydrolase</keyword>
<proteinExistence type="predicted"/>
<accession>A0A059EAS5</accession>
<dbReference type="GO" id="GO:0042781">
    <property type="term" value="F:3'-tRNA processing endoribonuclease activity"/>
    <property type="evidence" value="ECO:0007669"/>
    <property type="project" value="TreeGrafter"/>
</dbReference>
<protein>
    <recommendedName>
        <fullName evidence="2">Metallo-beta-lactamase domain-containing protein</fullName>
    </recommendedName>
</protein>
<gene>
    <name evidence="3" type="ORF">HY36_01020</name>
</gene>
<evidence type="ECO:0000313" key="3">
    <source>
        <dbReference type="EMBL" id="KCZ64984.1"/>
    </source>
</evidence>
<feature type="domain" description="Metallo-beta-lactamase" evidence="2">
    <location>
        <begin position="71"/>
        <end position="271"/>
    </location>
</feature>
<keyword evidence="4" id="KW-1185">Reference proteome</keyword>
<dbReference type="InterPro" id="IPR036866">
    <property type="entry name" value="RibonucZ/Hydroxyglut_hydro"/>
</dbReference>
<sequence length="358" mass="38000">MKIVKYILIGTGILIALLLGARAVFSVQIGEALFRSAVKANLGQSALADAPDGLSAILVGTGSPLPDPGRVGPMTVVAAGDRIFIIDAGSGSARRFGELRLPWGNVEAVFLTHFHSDHIDGLGEVMLQHWAAGGTKTPLALHGPNGVERIAAGFTHAYAQDTTYRIAHHGAEVISPSGQGAEAVAFTPSGRPEIVYEKDGLTVSAVSVDHSPIEPAVAYRFDYRGRSVTISGDTVKDDRLVTLANDTDLLIHEALNADMVSVVRDELSANGETRLAAIMNDILDYHTTPVEAAEVAHAANVRMLALSHIVPAQPSRLLYPAYLKGTAKAYDGPIIMGEDGMMFTLPAGSDKIERRRLN</sequence>
<dbReference type="Pfam" id="PF00753">
    <property type="entry name" value="Lactamase_B"/>
    <property type="match status" value="1"/>
</dbReference>
<evidence type="ECO:0000256" key="1">
    <source>
        <dbReference type="ARBA" id="ARBA00022801"/>
    </source>
</evidence>
<dbReference type="EMBL" id="AWFH01000001">
    <property type="protein sequence ID" value="KCZ64984.1"/>
    <property type="molecule type" value="Genomic_DNA"/>
</dbReference>
<dbReference type="Proteomes" id="UP000024547">
    <property type="component" value="Unassembled WGS sequence"/>
</dbReference>
<dbReference type="CDD" id="cd07719">
    <property type="entry name" value="arylsulfatase_AtsA-like_MBL-fold"/>
    <property type="match status" value="1"/>
</dbReference>
<comment type="caution">
    <text evidence="3">The sequence shown here is derived from an EMBL/GenBank/DDBJ whole genome shotgun (WGS) entry which is preliminary data.</text>
</comment>
<dbReference type="PANTHER" id="PTHR46018">
    <property type="entry name" value="ZINC PHOSPHODIESTERASE ELAC PROTEIN 1"/>
    <property type="match status" value="1"/>
</dbReference>
<dbReference type="PANTHER" id="PTHR46018:SF2">
    <property type="entry name" value="ZINC PHOSPHODIESTERASE ELAC PROTEIN 1"/>
    <property type="match status" value="1"/>
</dbReference>
<reference evidence="3 4" key="1">
    <citation type="journal article" date="2014" name="Antonie Van Leeuwenhoek">
        <title>Hyphomonas beringensis sp. nov. and Hyphomonas chukchiensis sp. nov., isolated from surface seawater of the Bering Sea and Chukchi Sea.</title>
        <authorList>
            <person name="Li C."/>
            <person name="Lai Q."/>
            <person name="Li G."/>
            <person name="Dong C."/>
            <person name="Wang J."/>
            <person name="Liao Y."/>
            <person name="Shao Z."/>
        </authorList>
    </citation>
    <scope>NUCLEOTIDE SEQUENCE [LARGE SCALE GENOMIC DNA]</scope>
    <source>
        <strain evidence="3 4">22II1-22F38</strain>
    </source>
</reference>
<organism evidence="3 4">
    <name type="scientific">Hyphomonas atlantica</name>
    <dbReference type="NCBI Taxonomy" id="1280948"/>
    <lineage>
        <taxon>Bacteria</taxon>
        <taxon>Pseudomonadati</taxon>
        <taxon>Pseudomonadota</taxon>
        <taxon>Alphaproteobacteria</taxon>
        <taxon>Hyphomonadales</taxon>
        <taxon>Hyphomonadaceae</taxon>
        <taxon>Hyphomonas</taxon>
    </lineage>
</organism>
<dbReference type="eggNOG" id="COG1234">
    <property type="taxonomic scope" value="Bacteria"/>
</dbReference>
<evidence type="ECO:0000313" key="4">
    <source>
        <dbReference type="Proteomes" id="UP000024547"/>
    </source>
</evidence>